<evidence type="ECO:0000256" key="1">
    <source>
        <dbReference type="ARBA" id="ARBA00010049"/>
    </source>
</evidence>
<feature type="signal peptide" evidence="3">
    <location>
        <begin position="1"/>
        <end position="22"/>
    </location>
</feature>
<dbReference type="Proteomes" id="UP000222542">
    <property type="component" value="Unassembled WGS sequence"/>
</dbReference>
<evidence type="ECO:0000313" key="4">
    <source>
        <dbReference type="EMBL" id="PHT69625.1"/>
    </source>
</evidence>
<reference evidence="4 5" key="2">
    <citation type="journal article" date="2017" name="Genome Biol.">
        <title>New reference genome sequences of hot pepper reveal the massive evolution of plant disease-resistance genes by retroduplication.</title>
        <authorList>
            <person name="Kim S."/>
            <person name="Park J."/>
            <person name="Yeom S.I."/>
            <person name="Kim Y.M."/>
            <person name="Seo E."/>
            <person name="Kim K.T."/>
            <person name="Kim M.S."/>
            <person name="Lee J.M."/>
            <person name="Cheong K."/>
            <person name="Shin H.S."/>
            <person name="Kim S.B."/>
            <person name="Han K."/>
            <person name="Lee J."/>
            <person name="Park M."/>
            <person name="Lee H.A."/>
            <person name="Lee H.Y."/>
            <person name="Lee Y."/>
            <person name="Oh S."/>
            <person name="Lee J.H."/>
            <person name="Choi E."/>
            <person name="Choi E."/>
            <person name="Lee S.E."/>
            <person name="Jeon J."/>
            <person name="Kim H."/>
            <person name="Choi G."/>
            <person name="Song H."/>
            <person name="Lee J."/>
            <person name="Lee S.C."/>
            <person name="Kwon J.K."/>
            <person name="Lee H.Y."/>
            <person name="Koo N."/>
            <person name="Hong Y."/>
            <person name="Kim R.W."/>
            <person name="Kang W.H."/>
            <person name="Huh J.H."/>
            <person name="Kang B.C."/>
            <person name="Yang T.J."/>
            <person name="Lee Y.H."/>
            <person name="Bennetzen J.L."/>
            <person name="Choi D."/>
        </authorList>
    </citation>
    <scope>NUCLEOTIDE SEQUENCE [LARGE SCALE GENOMIC DNA]</scope>
    <source>
        <strain evidence="5">cv. CM334</strain>
    </source>
</reference>
<proteinExistence type="inferred from homology"/>
<dbReference type="STRING" id="4072.A0A1U8EBM4"/>
<dbReference type="OMA" id="RANCNEH"/>
<dbReference type="PROSITE" id="PS00925">
    <property type="entry name" value="OLEEI"/>
    <property type="match status" value="1"/>
</dbReference>
<comment type="caution">
    <text evidence="4">The sequence shown here is derived from an EMBL/GenBank/DDBJ whole genome shotgun (WGS) entry which is preliminary data.</text>
</comment>
<dbReference type="GO" id="GO:0005615">
    <property type="term" value="C:extracellular space"/>
    <property type="evidence" value="ECO:0007669"/>
    <property type="project" value="InterPro"/>
</dbReference>
<evidence type="ECO:0000313" key="5">
    <source>
        <dbReference type="Proteomes" id="UP000222542"/>
    </source>
</evidence>
<dbReference type="Gramene" id="PHT69625">
    <property type="protein sequence ID" value="PHT69625"/>
    <property type="gene ID" value="T459_24729"/>
</dbReference>
<sequence length="162" mass="17998">MAKAIMLLSALCIVALANFANCHHPETFDVEGMVYCDTCRVRFVTNKSEIIEGATVKLQCRSISTGVETFTTEGTTDKDGKYKLTVEGDHQNDICEVTVVKSPREDCKEIVSAFEKARIECSDNVGMHTEVRYANPLFFMKTQAVEGCPETLEELGLSPLEY</sequence>
<comment type="similarity">
    <text evidence="1">Belongs to the Ole e I family.</text>
</comment>
<dbReference type="Pfam" id="PF01190">
    <property type="entry name" value="Pollen_Ole_e_1"/>
    <property type="match status" value="1"/>
</dbReference>
<dbReference type="PANTHER" id="PTHR31614:SF42">
    <property type="entry name" value="ANTHER-SPECIFIC PROTEIN LAT52"/>
    <property type="match status" value="1"/>
</dbReference>
<dbReference type="InterPro" id="IPR006041">
    <property type="entry name" value="Pollen_Ole_e1_allergen"/>
</dbReference>
<dbReference type="PANTHER" id="PTHR31614">
    <property type="entry name" value="PROTEIN DOWNSTREAM OF FLC-RELATED"/>
    <property type="match status" value="1"/>
</dbReference>
<gene>
    <name evidence="4" type="ORF">T459_24729</name>
</gene>
<organism evidence="4 5">
    <name type="scientific">Capsicum annuum</name>
    <name type="common">Capsicum pepper</name>
    <dbReference type="NCBI Taxonomy" id="4072"/>
    <lineage>
        <taxon>Eukaryota</taxon>
        <taxon>Viridiplantae</taxon>
        <taxon>Streptophyta</taxon>
        <taxon>Embryophyta</taxon>
        <taxon>Tracheophyta</taxon>
        <taxon>Spermatophyta</taxon>
        <taxon>Magnoliopsida</taxon>
        <taxon>eudicotyledons</taxon>
        <taxon>Gunneridae</taxon>
        <taxon>Pentapetalae</taxon>
        <taxon>asterids</taxon>
        <taxon>lamiids</taxon>
        <taxon>Solanales</taxon>
        <taxon>Solanaceae</taxon>
        <taxon>Solanoideae</taxon>
        <taxon>Capsiceae</taxon>
        <taxon>Capsicum</taxon>
    </lineage>
</organism>
<dbReference type="OrthoDB" id="1888725at2759"/>
<dbReference type="KEGG" id="cann:107844778"/>
<dbReference type="SMR" id="A0A1U8EBM4"/>
<evidence type="ECO:0000256" key="2">
    <source>
        <dbReference type="ARBA" id="ARBA00023157"/>
    </source>
</evidence>
<dbReference type="InterPro" id="IPR006040">
    <property type="entry name" value="Allergen_Ole_e_I_CS"/>
</dbReference>
<evidence type="ECO:0000256" key="3">
    <source>
        <dbReference type="SAM" id="SignalP"/>
    </source>
</evidence>
<protein>
    <submittedName>
        <fullName evidence="4">Anther-specific protein LAT52</fullName>
    </submittedName>
</protein>
<name>A0A1U8EBM4_CAPAN</name>
<dbReference type="EMBL" id="AYRZ02000010">
    <property type="protein sequence ID" value="PHT69625.1"/>
    <property type="molecule type" value="Genomic_DNA"/>
</dbReference>
<keyword evidence="5" id="KW-1185">Reference proteome</keyword>
<dbReference type="AlphaFoldDB" id="A0A1U8EBM4"/>
<keyword evidence="3" id="KW-0732">Signal</keyword>
<keyword evidence="2" id="KW-1015">Disulfide bond</keyword>
<accession>A0A1U8EBM4</accession>
<feature type="chain" id="PRO_5030035233" evidence="3">
    <location>
        <begin position="23"/>
        <end position="162"/>
    </location>
</feature>
<reference evidence="4 5" key="1">
    <citation type="journal article" date="2014" name="Nat. Genet.">
        <title>Genome sequence of the hot pepper provides insights into the evolution of pungency in Capsicum species.</title>
        <authorList>
            <person name="Kim S."/>
            <person name="Park M."/>
            <person name="Yeom S.I."/>
            <person name="Kim Y.M."/>
            <person name="Lee J.M."/>
            <person name="Lee H.A."/>
            <person name="Seo E."/>
            <person name="Choi J."/>
            <person name="Cheong K."/>
            <person name="Kim K.T."/>
            <person name="Jung K."/>
            <person name="Lee G.W."/>
            <person name="Oh S.K."/>
            <person name="Bae C."/>
            <person name="Kim S.B."/>
            <person name="Lee H.Y."/>
            <person name="Kim S.Y."/>
            <person name="Kim M.S."/>
            <person name="Kang B.C."/>
            <person name="Jo Y.D."/>
            <person name="Yang H.B."/>
            <person name="Jeong H.J."/>
            <person name="Kang W.H."/>
            <person name="Kwon J.K."/>
            <person name="Shin C."/>
            <person name="Lim J.Y."/>
            <person name="Park J.H."/>
            <person name="Huh J.H."/>
            <person name="Kim J.S."/>
            <person name="Kim B.D."/>
            <person name="Cohen O."/>
            <person name="Paran I."/>
            <person name="Suh M.C."/>
            <person name="Lee S.B."/>
            <person name="Kim Y.K."/>
            <person name="Shin Y."/>
            <person name="Noh S.J."/>
            <person name="Park J."/>
            <person name="Seo Y.S."/>
            <person name="Kwon S.Y."/>
            <person name="Kim H.A."/>
            <person name="Park J.M."/>
            <person name="Kim H.J."/>
            <person name="Choi S.B."/>
            <person name="Bosland P.W."/>
            <person name="Reeves G."/>
            <person name="Jo S.H."/>
            <person name="Lee B.W."/>
            <person name="Cho H.T."/>
            <person name="Choi H.S."/>
            <person name="Lee M.S."/>
            <person name="Yu Y."/>
            <person name="Do Choi Y."/>
            <person name="Park B.S."/>
            <person name="van Deynze A."/>
            <person name="Ashrafi H."/>
            <person name="Hill T."/>
            <person name="Kim W.T."/>
            <person name="Pai H.S."/>
            <person name="Ahn H.K."/>
            <person name="Yeam I."/>
            <person name="Giovannoni J.J."/>
            <person name="Rose J.K."/>
            <person name="Sorensen I."/>
            <person name="Lee S.J."/>
            <person name="Kim R.W."/>
            <person name="Choi I.Y."/>
            <person name="Choi B.S."/>
            <person name="Lim J.S."/>
            <person name="Lee Y.H."/>
            <person name="Choi D."/>
        </authorList>
    </citation>
    <scope>NUCLEOTIDE SEQUENCE [LARGE SCALE GENOMIC DNA]</scope>
    <source>
        <strain evidence="5">cv. CM334</strain>
    </source>
</reference>